<dbReference type="GO" id="GO:0005743">
    <property type="term" value="C:mitochondrial inner membrane"/>
    <property type="evidence" value="ECO:0007669"/>
    <property type="project" value="UniProtKB-ARBA"/>
</dbReference>
<dbReference type="GO" id="GO:0098796">
    <property type="term" value="C:membrane protein complex"/>
    <property type="evidence" value="ECO:0007669"/>
    <property type="project" value="UniProtKB-ARBA"/>
</dbReference>
<keyword evidence="4" id="KW-1278">Translocase</keyword>
<dbReference type="PANTHER" id="PTHR10371:SF3">
    <property type="entry name" value="NADH DEHYDROGENASE [UBIQUINONE] FLAVOPROTEIN 2, MITOCHONDRIAL"/>
    <property type="match status" value="1"/>
</dbReference>
<feature type="region of interest" description="Disordered" evidence="9">
    <location>
        <begin position="239"/>
        <end position="280"/>
    </location>
</feature>
<dbReference type="PANTHER" id="PTHR10371">
    <property type="entry name" value="NADH DEHYDROGENASE UBIQUINONE FLAVOPROTEIN 2, MITOCHONDRIAL"/>
    <property type="match status" value="1"/>
</dbReference>
<dbReference type="GO" id="GO:0003954">
    <property type="term" value="F:NADH dehydrogenase activity"/>
    <property type="evidence" value="ECO:0007669"/>
    <property type="project" value="TreeGrafter"/>
</dbReference>
<dbReference type="Gene3D" id="3.40.30.10">
    <property type="entry name" value="Glutaredoxin"/>
    <property type="match status" value="1"/>
</dbReference>
<dbReference type="PROSITE" id="PS01099">
    <property type="entry name" value="COMPLEX1_24K"/>
    <property type="match status" value="1"/>
</dbReference>
<dbReference type="SUPFAM" id="SSF52833">
    <property type="entry name" value="Thioredoxin-like"/>
    <property type="match status" value="1"/>
</dbReference>
<evidence type="ECO:0000256" key="8">
    <source>
        <dbReference type="ARBA" id="ARBA00034078"/>
    </source>
</evidence>
<dbReference type="CDD" id="cd03064">
    <property type="entry name" value="TRX_Fd_NuoE"/>
    <property type="match status" value="1"/>
</dbReference>
<dbReference type="GO" id="GO:0046872">
    <property type="term" value="F:metal ion binding"/>
    <property type="evidence" value="ECO:0007669"/>
    <property type="project" value="UniProtKB-KW"/>
</dbReference>
<dbReference type="AlphaFoldDB" id="F1KYX1"/>
<sequence length="280" mass="31301">MHRRNGQPTMLPLSNIQRWNQSCYLVSLRIIRHNCFDSLQVFRSKLETSLYIVFRSVTMNHQAGARTSLWDECGHPGKSTQQRRLHATSNLERIKAIMANYPEGHKVAALIPTLDIAQRQHGWLPISAMHEVARILEIPRMRVYEVATFYTMFNRQPVGKYLIQVCATTPCMLRGAESLTEAAEKKLGIKVGETTKDGLFTLMEVECLGACANAPMIQVNDDFYEDLTPSDMNDILSELKAGKRPKPGPRSGRLAAEPHGGFTSLKSPPRGPGFGIQPGL</sequence>
<proteinExistence type="evidence at transcript level"/>
<dbReference type="GO" id="GO:0008137">
    <property type="term" value="F:NADH dehydrogenase (ubiquinone) activity"/>
    <property type="evidence" value="ECO:0007669"/>
    <property type="project" value="UniProtKB-ARBA"/>
</dbReference>
<keyword evidence="7" id="KW-0520">NAD</keyword>
<comment type="similarity">
    <text evidence="1">Belongs to the complex I 24 kDa subunit family.</text>
</comment>
<dbReference type="InterPro" id="IPR002023">
    <property type="entry name" value="NuoE-like"/>
</dbReference>
<protein>
    <submittedName>
        <fullName evidence="10">NADH dehydrogenase ubiquinone flavoprotein 2</fullName>
    </submittedName>
</protein>
<keyword evidence="10" id="KW-0830">Ubiquinone</keyword>
<name>F1KYX1_ASCSU</name>
<dbReference type="NCBIfam" id="NF005722">
    <property type="entry name" value="PRK07539.1-2"/>
    <property type="match status" value="1"/>
</dbReference>
<dbReference type="InterPro" id="IPR042128">
    <property type="entry name" value="NuoE_dom"/>
</dbReference>
<evidence type="ECO:0000256" key="4">
    <source>
        <dbReference type="ARBA" id="ARBA00022967"/>
    </source>
</evidence>
<keyword evidence="2" id="KW-0001">2Fe-2S</keyword>
<dbReference type="EMBL" id="JI168262">
    <property type="protein sequence ID" value="ADY43075.1"/>
    <property type="molecule type" value="mRNA"/>
</dbReference>
<comment type="cofactor">
    <cofactor evidence="8">
        <name>[2Fe-2S] cluster</name>
        <dbReference type="ChEBI" id="CHEBI:190135"/>
    </cofactor>
</comment>
<evidence type="ECO:0000313" key="10">
    <source>
        <dbReference type="EMBL" id="ADY43075.1"/>
    </source>
</evidence>
<keyword evidence="3" id="KW-0479">Metal-binding</keyword>
<dbReference type="NCBIfam" id="NF005725">
    <property type="entry name" value="PRK07539.1-5"/>
    <property type="match status" value="1"/>
</dbReference>
<evidence type="ECO:0000256" key="2">
    <source>
        <dbReference type="ARBA" id="ARBA00022714"/>
    </source>
</evidence>
<dbReference type="FunFam" id="3.40.30.10:FF:000022">
    <property type="entry name" value="NADH dehydrogenase flavoprotein 2, mitochondrial"/>
    <property type="match status" value="1"/>
</dbReference>
<reference evidence="10" key="1">
    <citation type="journal article" date="2011" name="Genome Res.">
        <title>Deep small RNA sequencing from the nematode Ascaris reveals conservation, functional diversification, and novel developmental profiles.</title>
        <authorList>
            <person name="Wang J."/>
            <person name="Czech B."/>
            <person name="Crunk A."/>
            <person name="Wallace A."/>
            <person name="Mitreva M."/>
            <person name="Hannon G.J."/>
            <person name="Davis R.E."/>
        </authorList>
    </citation>
    <scope>NUCLEOTIDE SEQUENCE</scope>
</reference>
<organism evidence="10">
    <name type="scientific">Ascaris suum</name>
    <name type="common">Pig roundworm</name>
    <name type="synonym">Ascaris lumbricoides</name>
    <dbReference type="NCBI Taxonomy" id="6253"/>
    <lineage>
        <taxon>Eukaryota</taxon>
        <taxon>Metazoa</taxon>
        <taxon>Ecdysozoa</taxon>
        <taxon>Nematoda</taxon>
        <taxon>Chromadorea</taxon>
        <taxon>Rhabditida</taxon>
        <taxon>Spirurina</taxon>
        <taxon>Ascaridomorpha</taxon>
        <taxon>Ascaridoidea</taxon>
        <taxon>Ascarididae</taxon>
        <taxon>Ascaris</taxon>
    </lineage>
</organism>
<accession>F1KYX1</accession>
<evidence type="ECO:0000256" key="1">
    <source>
        <dbReference type="ARBA" id="ARBA00010643"/>
    </source>
</evidence>
<keyword evidence="6" id="KW-0411">Iron-sulfur</keyword>
<dbReference type="InterPro" id="IPR041921">
    <property type="entry name" value="NuoE_N"/>
</dbReference>
<evidence type="ECO:0000256" key="9">
    <source>
        <dbReference type="SAM" id="MobiDB-lite"/>
    </source>
</evidence>
<dbReference type="Gene3D" id="1.10.10.1590">
    <property type="entry name" value="NADH-quinone oxidoreductase subunit E"/>
    <property type="match status" value="1"/>
</dbReference>
<evidence type="ECO:0000256" key="7">
    <source>
        <dbReference type="ARBA" id="ARBA00023027"/>
    </source>
</evidence>
<dbReference type="FunFam" id="1.10.10.1590:FF:000001">
    <property type="entry name" value="NADH-quinone oxidoreductase subunit E"/>
    <property type="match status" value="1"/>
</dbReference>
<evidence type="ECO:0000256" key="6">
    <source>
        <dbReference type="ARBA" id="ARBA00023014"/>
    </source>
</evidence>
<dbReference type="GO" id="GO:0051537">
    <property type="term" value="F:2 iron, 2 sulfur cluster binding"/>
    <property type="evidence" value="ECO:0007669"/>
    <property type="project" value="UniProtKB-KW"/>
</dbReference>
<keyword evidence="5" id="KW-0408">Iron</keyword>
<dbReference type="InterPro" id="IPR036249">
    <property type="entry name" value="Thioredoxin-like_sf"/>
</dbReference>
<dbReference type="NCBIfam" id="TIGR01958">
    <property type="entry name" value="nuoE_fam"/>
    <property type="match status" value="1"/>
</dbReference>
<evidence type="ECO:0000256" key="5">
    <source>
        <dbReference type="ARBA" id="ARBA00023004"/>
    </source>
</evidence>
<evidence type="ECO:0000256" key="3">
    <source>
        <dbReference type="ARBA" id="ARBA00022723"/>
    </source>
</evidence>
<dbReference type="Pfam" id="PF01257">
    <property type="entry name" value="2Fe-2S_thioredx"/>
    <property type="match status" value="1"/>
</dbReference>
<dbReference type="GO" id="GO:1902494">
    <property type="term" value="C:catalytic complex"/>
    <property type="evidence" value="ECO:0007669"/>
    <property type="project" value="UniProtKB-ARBA"/>
</dbReference>
<dbReference type="GO" id="GO:0006120">
    <property type="term" value="P:mitochondrial electron transport, NADH to ubiquinone"/>
    <property type="evidence" value="ECO:0007669"/>
    <property type="project" value="UniProtKB-ARBA"/>
</dbReference>